<dbReference type="GO" id="GO:0046872">
    <property type="term" value="F:metal ion binding"/>
    <property type="evidence" value="ECO:0007669"/>
    <property type="project" value="InterPro"/>
</dbReference>
<reference evidence="3 4" key="1">
    <citation type="submission" date="2020-02" db="EMBL/GenBank/DDBJ databases">
        <title>The whole genome sequence of CPCC 205119.</title>
        <authorList>
            <person name="Jiang Z."/>
        </authorList>
    </citation>
    <scope>NUCLEOTIDE SEQUENCE [LARGE SCALE GENOMIC DNA]</scope>
    <source>
        <strain evidence="3 4">CPCC 205119</strain>
    </source>
</reference>
<organism evidence="3 4">
    <name type="scientific">Goekera deserti</name>
    <dbReference type="NCBI Taxonomy" id="2497753"/>
    <lineage>
        <taxon>Bacteria</taxon>
        <taxon>Bacillati</taxon>
        <taxon>Actinomycetota</taxon>
        <taxon>Actinomycetes</taxon>
        <taxon>Geodermatophilales</taxon>
        <taxon>Geodermatophilaceae</taxon>
        <taxon>Goekera</taxon>
    </lineage>
</organism>
<sequence>MPDLTGPAAELVRLVDGVRDEQLGAPTPCAATSVAGLLDHLLGLTHAFRLAAAGQPMPGPAHGSAAALPAIWRALLPHQLDVLAQAWAAPEAWLDSGHPGHAPLPAGVLGLIALDELVVHGWDLAVATGQEHRPDPVATQLCLAFLVDYESAAPDAFAAMFGPRVPVPGDAPGFRRLLGQTGRDPDWSPPG</sequence>
<protein>
    <submittedName>
        <fullName evidence="3">TIGR03086 family protein</fullName>
    </submittedName>
</protein>
<keyword evidence="4" id="KW-1185">Reference proteome</keyword>
<dbReference type="NCBIfam" id="TIGR03086">
    <property type="entry name" value="TIGR03086 family metal-binding protein"/>
    <property type="match status" value="1"/>
</dbReference>
<dbReference type="InterPro" id="IPR024344">
    <property type="entry name" value="MDMPI_metal-binding"/>
</dbReference>
<dbReference type="NCBIfam" id="TIGR03083">
    <property type="entry name" value="maleylpyruvate isomerase family mycothiol-dependent enzyme"/>
    <property type="match status" value="1"/>
</dbReference>
<evidence type="ECO:0000256" key="1">
    <source>
        <dbReference type="SAM" id="MobiDB-lite"/>
    </source>
</evidence>
<dbReference type="InterPro" id="IPR034660">
    <property type="entry name" value="DinB/YfiT-like"/>
</dbReference>
<dbReference type="Gene3D" id="1.20.120.450">
    <property type="entry name" value="dinb family like domain"/>
    <property type="match status" value="1"/>
</dbReference>
<gene>
    <name evidence="3" type="ORF">G1H19_15285</name>
</gene>
<dbReference type="Proteomes" id="UP000470470">
    <property type="component" value="Unassembled WGS sequence"/>
</dbReference>
<feature type="region of interest" description="Disordered" evidence="1">
    <location>
        <begin position="172"/>
        <end position="191"/>
    </location>
</feature>
<dbReference type="SUPFAM" id="SSF109854">
    <property type="entry name" value="DinB/YfiT-like putative metalloenzymes"/>
    <property type="match status" value="1"/>
</dbReference>
<dbReference type="Pfam" id="PF11716">
    <property type="entry name" value="MDMPI_N"/>
    <property type="match status" value="1"/>
</dbReference>
<proteinExistence type="predicted"/>
<dbReference type="InterPro" id="IPR017517">
    <property type="entry name" value="Maleyloyr_isom"/>
</dbReference>
<feature type="domain" description="Mycothiol-dependent maleylpyruvate isomerase metal-binding" evidence="2">
    <location>
        <begin position="9"/>
        <end position="125"/>
    </location>
</feature>
<dbReference type="EMBL" id="JAAGWK010000022">
    <property type="protein sequence ID" value="NEL55353.1"/>
    <property type="molecule type" value="Genomic_DNA"/>
</dbReference>
<dbReference type="AlphaFoldDB" id="A0A7K3WIM2"/>
<dbReference type="InterPro" id="IPR017520">
    <property type="entry name" value="CHP03086"/>
</dbReference>
<accession>A0A7K3WIM2</accession>
<evidence type="ECO:0000313" key="3">
    <source>
        <dbReference type="EMBL" id="NEL55353.1"/>
    </source>
</evidence>
<comment type="caution">
    <text evidence="3">The sequence shown here is derived from an EMBL/GenBank/DDBJ whole genome shotgun (WGS) entry which is preliminary data.</text>
</comment>
<evidence type="ECO:0000313" key="4">
    <source>
        <dbReference type="Proteomes" id="UP000470470"/>
    </source>
</evidence>
<evidence type="ECO:0000259" key="2">
    <source>
        <dbReference type="Pfam" id="PF11716"/>
    </source>
</evidence>
<name>A0A7K3WIM2_9ACTN</name>